<dbReference type="InterPro" id="IPR039556">
    <property type="entry name" value="ICL/PEPM"/>
</dbReference>
<gene>
    <name evidence="1" type="ORF">HNQ88_001102</name>
</gene>
<dbReference type="SUPFAM" id="SSF51621">
    <property type="entry name" value="Phosphoenolpyruvate/pyruvate domain"/>
    <property type="match status" value="1"/>
</dbReference>
<reference evidence="1" key="1">
    <citation type="submission" date="2023-07" db="EMBL/GenBank/DDBJ databases">
        <title>Genomic Encyclopedia of Type Strains, Phase IV (KMG-IV): sequencing the most valuable type-strain genomes for metagenomic binning, comparative biology and taxonomic classification.</title>
        <authorList>
            <person name="Goeker M."/>
        </authorList>
    </citation>
    <scope>NUCLEOTIDE SEQUENCE</scope>
    <source>
        <strain evidence="1">DSM 26174</strain>
    </source>
</reference>
<dbReference type="AlphaFoldDB" id="A0AAE3XLS8"/>
<comment type="caution">
    <text evidence="1">The sequence shown here is derived from an EMBL/GenBank/DDBJ whole genome shotgun (WGS) entry which is preliminary data.</text>
</comment>
<dbReference type="GO" id="GO:0016829">
    <property type="term" value="F:lyase activity"/>
    <property type="evidence" value="ECO:0007669"/>
    <property type="project" value="UniProtKB-KW"/>
</dbReference>
<dbReference type="Proteomes" id="UP001185092">
    <property type="component" value="Unassembled WGS sequence"/>
</dbReference>
<dbReference type="InterPro" id="IPR015813">
    <property type="entry name" value="Pyrv/PenolPyrv_kinase-like_dom"/>
</dbReference>
<dbReference type="InterPro" id="IPR040442">
    <property type="entry name" value="Pyrv_kinase-like_dom_sf"/>
</dbReference>
<keyword evidence="1" id="KW-0456">Lyase</keyword>
<sequence>MKKIEQKILAEEFQDLHQKHELFVLPNVWNAGSAVVFEKQGFQALGTTSAGIAYSLGYPDGEKITLNDLCLVVEQIVKRINIPLSVDAERGYGDSPEVAKISVRRIIEAGAVGINIEDGYPEEKPFLENLTLQLEKIQAIKELKKELNMPFVINARTCVFWLGVGKESERMDLALERINAYADAGADCLFVPGVLNEEQSKILALNSPLPLNLIANPVFNDVVKLNAMGVSRLSLGSGPARWTCNKLIKLADHLKKGNDFSALFTHDFSYDKANKYFDF</sequence>
<keyword evidence="2" id="KW-1185">Reference proteome</keyword>
<dbReference type="RefSeq" id="WP_309937595.1">
    <property type="nucleotide sequence ID" value="NZ_AP025305.1"/>
</dbReference>
<name>A0AAE3XLS8_9BACT</name>
<evidence type="ECO:0000313" key="1">
    <source>
        <dbReference type="EMBL" id="MDR6238126.1"/>
    </source>
</evidence>
<dbReference type="CDD" id="cd00377">
    <property type="entry name" value="ICL_PEPM"/>
    <property type="match status" value="1"/>
</dbReference>
<organism evidence="1 2">
    <name type="scientific">Aureibacter tunicatorum</name>
    <dbReference type="NCBI Taxonomy" id="866807"/>
    <lineage>
        <taxon>Bacteria</taxon>
        <taxon>Pseudomonadati</taxon>
        <taxon>Bacteroidota</taxon>
        <taxon>Cytophagia</taxon>
        <taxon>Cytophagales</taxon>
        <taxon>Persicobacteraceae</taxon>
        <taxon>Aureibacter</taxon>
    </lineage>
</organism>
<dbReference type="EMBL" id="JAVDQD010000001">
    <property type="protein sequence ID" value="MDR6238126.1"/>
    <property type="molecule type" value="Genomic_DNA"/>
</dbReference>
<proteinExistence type="predicted"/>
<dbReference type="Pfam" id="PF13714">
    <property type="entry name" value="PEP_mutase"/>
    <property type="match status" value="1"/>
</dbReference>
<dbReference type="Gene3D" id="3.20.20.60">
    <property type="entry name" value="Phosphoenolpyruvate-binding domains"/>
    <property type="match status" value="1"/>
</dbReference>
<protein>
    <submittedName>
        <fullName evidence="1">2-methylisocitrate lyase-like PEP mutase family enzyme</fullName>
    </submittedName>
</protein>
<dbReference type="PANTHER" id="PTHR42905:SF16">
    <property type="entry name" value="CARBOXYPHOSPHONOENOLPYRUVATE PHOSPHONOMUTASE-LIKE PROTEIN (AFU_ORTHOLOGUE AFUA_5G07230)"/>
    <property type="match status" value="1"/>
</dbReference>
<evidence type="ECO:0000313" key="2">
    <source>
        <dbReference type="Proteomes" id="UP001185092"/>
    </source>
</evidence>
<dbReference type="PANTHER" id="PTHR42905">
    <property type="entry name" value="PHOSPHOENOLPYRUVATE CARBOXYLASE"/>
    <property type="match status" value="1"/>
</dbReference>
<accession>A0AAE3XLS8</accession>